<dbReference type="InterPro" id="IPR039261">
    <property type="entry name" value="FNR_nucleotide-bd"/>
</dbReference>
<comment type="cofactor">
    <cofactor evidence="1">
        <name>FAD</name>
        <dbReference type="ChEBI" id="CHEBI:57692"/>
    </cofactor>
</comment>
<reference evidence="10 11" key="1">
    <citation type="journal article" date="2019" name="Emerg. Microbes Infect.">
        <title>Comprehensive subspecies identification of 175 nontuberculous mycobacteria species based on 7547 genomic profiles.</title>
        <authorList>
            <person name="Matsumoto Y."/>
            <person name="Kinjo T."/>
            <person name="Motooka D."/>
            <person name="Nabeya D."/>
            <person name="Jung N."/>
            <person name="Uechi K."/>
            <person name="Horii T."/>
            <person name="Iida T."/>
            <person name="Fujita J."/>
            <person name="Nakamura S."/>
        </authorList>
    </citation>
    <scope>NUCLEOTIDE SEQUENCE [LARGE SCALE GENOMIC DNA]</scope>
    <source>
        <strain evidence="10 11">JCM 6377</strain>
    </source>
</reference>
<dbReference type="InterPro" id="IPR001433">
    <property type="entry name" value="OxRdtase_FAD/NAD-bd"/>
</dbReference>
<dbReference type="InterPro" id="IPR017927">
    <property type="entry name" value="FAD-bd_FR_type"/>
</dbReference>
<dbReference type="SUPFAM" id="SSF52343">
    <property type="entry name" value="Ferredoxin reductase-like, C-terminal NADP-linked domain"/>
    <property type="match status" value="1"/>
</dbReference>
<feature type="domain" description="FAD-binding FR-type" evidence="9">
    <location>
        <begin position="1"/>
        <end position="102"/>
    </location>
</feature>
<dbReference type="Proteomes" id="UP000465302">
    <property type="component" value="Unassembled WGS sequence"/>
</dbReference>
<organism evidence="10 11">
    <name type="scientific">Mycolicibacterium agri</name>
    <name type="common">Mycobacterium agri</name>
    <dbReference type="NCBI Taxonomy" id="36811"/>
    <lineage>
        <taxon>Bacteria</taxon>
        <taxon>Bacillati</taxon>
        <taxon>Actinomycetota</taxon>
        <taxon>Actinomycetes</taxon>
        <taxon>Mycobacteriales</taxon>
        <taxon>Mycobacteriaceae</taxon>
        <taxon>Mycolicibacterium</taxon>
    </lineage>
</organism>
<evidence type="ECO:0000256" key="6">
    <source>
        <dbReference type="ARBA" id="ARBA00023004"/>
    </source>
</evidence>
<keyword evidence="5" id="KW-0560">Oxidoreductase</keyword>
<evidence type="ECO:0000256" key="4">
    <source>
        <dbReference type="ARBA" id="ARBA00022723"/>
    </source>
</evidence>
<keyword evidence="4" id="KW-0479">Metal-binding</keyword>
<keyword evidence="7" id="KW-0411">Iron-sulfur</keyword>
<evidence type="ECO:0000256" key="7">
    <source>
        <dbReference type="ARBA" id="ARBA00023014"/>
    </source>
</evidence>
<evidence type="ECO:0000256" key="1">
    <source>
        <dbReference type="ARBA" id="ARBA00001974"/>
    </source>
</evidence>
<dbReference type="PROSITE" id="PS51384">
    <property type="entry name" value="FAD_FR"/>
    <property type="match status" value="1"/>
</dbReference>
<dbReference type="AlphaFoldDB" id="A0A7I9W7A6"/>
<dbReference type="InterPro" id="IPR017938">
    <property type="entry name" value="Riboflavin_synthase-like_b-brl"/>
</dbReference>
<dbReference type="InterPro" id="IPR036010">
    <property type="entry name" value="2Fe-2S_ferredoxin-like_sf"/>
</dbReference>
<dbReference type="Gene3D" id="3.10.20.30">
    <property type="match status" value="1"/>
</dbReference>
<evidence type="ECO:0000313" key="10">
    <source>
        <dbReference type="EMBL" id="GFG53572.1"/>
    </source>
</evidence>
<evidence type="ECO:0000256" key="2">
    <source>
        <dbReference type="ARBA" id="ARBA00022630"/>
    </source>
</evidence>
<name>A0A7I9W7A6_MYCAG</name>
<proteinExistence type="predicted"/>
<dbReference type="SUPFAM" id="SSF63380">
    <property type="entry name" value="Riboflavin synthase domain-like"/>
    <property type="match status" value="1"/>
</dbReference>
<dbReference type="PANTHER" id="PTHR47354:SF1">
    <property type="entry name" value="CARNITINE MONOOXYGENASE REDUCTASE SUBUNIT"/>
    <property type="match status" value="1"/>
</dbReference>
<dbReference type="Pfam" id="PF00111">
    <property type="entry name" value="Fer2"/>
    <property type="match status" value="1"/>
</dbReference>
<evidence type="ECO:0000256" key="5">
    <source>
        <dbReference type="ARBA" id="ARBA00023002"/>
    </source>
</evidence>
<dbReference type="CDD" id="cd06185">
    <property type="entry name" value="PDR_like"/>
    <property type="match status" value="1"/>
</dbReference>
<keyword evidence="2" id="KW-0285">Flavoprotein</keyword>
<dbReference type="GO" id="GO:0051537">
    <property type="term" value="F:2 iron, 2 sulfur cluster binding"/>
    <property type="evidence" value="ECO:0007669"/>
    <property type="project" value="UniProtKB-KW"/>
</dbReference>
<dbReference type="InterPro" id="IPR006058">
    <property type="entry name" value="2Fe2S_fd_BS"/>
</dbReference>
<dbReference type="InterPro" id="IPR050415">
    <property type="entry name" value="MRET"/>
</dbReference>
<dbReference type="CDD" id="cd00207">
    <property type="entry name" value="fer2"/>
    <property type="match status" value="1"/>
</dbReference>
<dbReference type="GO" id="GO:0046872">
    <property type="term" value="F:metal ion binding"/>
    <property type="evidence" value="ECO:0007669"/>
    <property type="project" value="UniProtKB-KW"/>
</dbReference>
<dbReference type="PANTHER" id="PTHR47354">
    <property type="entry name" value="NADH OXIDOREDUCTASE HCR"/>
    <property type="match status" value="1"/>
</dbReference>
<evidence type="ECO:0000259" key="9">
    <source>
        <dbReference type="PROSITE" id="PS51384"/>
    </source>
</evidence>
<dbReference type="PROSITE" id="PS51085">
    <property type="entry name" value="2FE2S_FER_2"/>
    <property type="match status" value="1"/>
</dbReference>
<evidence type="ECO:0000259" key="8">
    <source>
        <dbReference type="PROSITE" id="PS51085"/>
    </source>
</evidence>
<dbReference type="EMBL" id="BLKS01000001">
    <property type="protein sequence ID" value="GFG53572.1"/>
    <property type="molecule type" value="Genomic_DNA"/>
</dbReference>
<dbReference type="PRINTS" id="PR00409">
    <property type="entry name" value="PHDIOXRDTASE"/>
</dbReference>
<sequence>MQLRLEISATHRQADGVIILELRSVDGSSLPAWTPGAHIEIELAPGMLRHYSLCGDPADRDTWRIAVLRESAGRGGSRLIHEDLRPGDVLPITALRNNFELADATRYLFIAGGIGITPILPMVRDVAHRGRPWTLVYGGRTRASMAFIGELRAMTGGDLHIVPEDEHGLLDLDGYLGTPSADTAVYCCGPGPLIDAVEQRCANWPAGALHVERFTPKAAAATCADGEFDVQLARSGTCLRVPADKSLLEVLEEAGFEIDNSCRAGICGTCELAVVDGIPEHNDDVLTDAERDSNELLLPCVSRSKSAVLVVDL</sequence>
<comment type="caution">
    <text evidence="10">The sequence shown here is derived from an EMBL/GenBank/DDBJ whole genome shotgun (WGS) entry which is preliminary data.</text>
</comment>
<accession>A0A7I9W7A6</accession>
<keyword evidence="6" id="KW-0408">Iron</keyword>
<gene>
    <name evidence="10" type="ORF">MAGR_50130</name>
</gene>
<keyword evidence="3" id="KW-0001">2Fe-2S</keyword>
<dbReference type="Gene3D" id="2.40.30.10">
    <property type="entry name" value="Translation factors"/>
    <property type="match status" value="1"/>
</dbReference>
<protein>
    <submittedName>
        <fullName evidence="10">Ferredoxin</fullName>
    </submittedName>
</protein>
<evidence type="ECO:0000256" key="3">
    <source>
        <dbReference type="ARBA" id="ARBA00022714"/>
    </source>
</evidence>
<dbReference type="PROSITE" id="PS00197">
    <property type="entry name" value="2FE2S_FER_1"/>
    <property type="match status" value="1"/>
</dbReference>
<dbReference type="GO" id="GO:0016491">
    <property type="term" value="F:oxidoreductase activity"/>
    <property type="evidence" value="ECO:0007669"/>
    <property type="project" value="UniProtKB-KW"/>
</dbReference>
<feature type="domain" description="2Fe-2S ferredoxin-type" evidence="8">
    <location>
        <begin position="228"/>
        <end position="313"/>
    </location>
</feature>
<dbReference type="InterPro" id="IPR001041">
    <property type="entry name" value="2Fe-2S_ferredoxin-type"/>
</dbReference>
<evidence type="ECO:0000313" key="11">
    <source>
        <dbReference type="Proteomes" id="UP000465302"/>
    </source>
</evidence>
<dbReference type="Gene3D" id="3.40.50.80">
    <property type="entry name" value="Nucleotide-binding domain of ferredoxin-NADP reductase (FNR) module"/>
    <property type="match status" value="1"/>
</dbReference>
<dbReference type="RefSeq" id="WP_234816226.1">
    <property type="nucleotide sequence ID" value="NZ_BLKS01000001.1"/>
</dbReference>
<dbReference type="Pfam" id="PF00175">
    <property type="entry name" value="NAD_binding_1"/>
    <property type="match status" value="1"/>
</dbReference>
<dbReference type="InterPro" id="IPR012675">
    <property type="entry name" value="Beta-grasp_dom_sf"/>
</dbReference>
<dbReference type="SUPFAM" id="SSF54292">
    <property type="entry name" value="2Fe-2S ferredoxin-like"/>
    <property type="match status" value="1"/>
</dbReference>